<keyword evidence="3" id="KW-1185">Reference proteome</keyword>
<protein>
    <submittedName>
        <fullName evidence="2">Uncharacterized protein</fullName>
    </submittedName>
</protein>
<proteinExistence type="predicted"/>
<feature type="region of interest" description="Disordered" evidence="1">
    <location>
        <begin position="42"/>
        <end position="66"/>
    </location>
</feature>
<evidence type="ECO:0000313" key="2">
    <source>
        <dbReference type="EMBL" id="SDP98182.1"/>
    </source>
</evidence>
<accession>A0A1H0X5K7</accession>
<dbReference type="STRING" id="641025.SAMN05421507_13621"/>
<evidence type="ECO:0000256" key="1">
    <source>
        <dbReference type="SAM" id="MobiDB-lite"/>
    </source>
</evidence>
<dbReference type="EMBL" id="FNIX01000036">
    <property type="protein sequence ID" value="SDP98182.1"/>
    <property type="molecule type" value="Genomic_DNA"/>
</dbReference>
<evidence type="ECO:0000313" key="3">
    <source>
        <dbReference type="Proteomes" id="UP000199691"/>
    </source>
</evidence>
<dbReference type="Proteomes" id="UP000199691">
    <property type="component" value="Unassembled WGS sequence"/>
</dbReference>
<reference evidence="3" key="1">
    <citation type="submission" date="2016-10" db="EMBL/GenBank/DDBJ databases">
        <authorList>
            <person name="Varghese N."/>
            <person name="Submissions S."/>
        </authorList>
    </citation>
    <scope>NUCLEOTIDE SEQUENCE [LARGE SCALE GENOMIC DNA]</scope>
    <source>
        <strain evidence="3">CGMCC 4.6609</strain>
    </source>
</reference>
<name>A0A1H0X5K7_9PSEU</name>
<gene>
    <name evidence="2" type="ORF">SAMN05421507_13621</name>
</gene>
<feature type="region of interest" description="Disordered" evidence="1">
    <location>
        <begin position="102"/>
        <end position="123"/>
    </location>
</feature>
<sequence length="244" mass="26444">MFRVCVLPRSSLTQGASRSRSFWLSDGSVLALRDAPPVERHVGGGRLVTLRPPPRTTHSDDWSSNRHSTTRLPLQILWSALFLSFGTPARGPALRTTISRRVAPFPRPGQGGGTYRDHRSTRGNAVSEADFVSEIKSTLDTARKSLTAGEVLNGVERAVRTPLADVSAGASPQDADVSFTDPTLLSIARALRIRMNDRGLDPRDGSAAPLGDILTCPTGRVPVVVANWQRWRCCGQSVVRTRLG</sequence>
<dbReference type="AlphaFoldDB" id="A0A1H0X5K7"/>
<organism evidence="2 3">
    <name type="scientific">Lentzea jiangxiensis</name>
    <dbReference type="NCBI Taxonomy" id="641025"/>
    <lineage>
        <taxon>Bacteria</taxon>
        <taxon>Bacillati</taxon>
        <taxon>Actinomycetota</taxon>
        <taxon>Actinomycetes</taxon>
        <taxon>Pseudonocardiales</taxon>
        <taxon>Pseudonocardiaceae</taxon>
        <taxon>Lentzea</taxon>
    </lineage>
</organism>